<feature type="compositionally biased region" description="Acidic residues" evidence="1">
    <location>
        <begin position="314"/>
        <end position="328"/>
    </location>
</feature>
<evidence type="ECO:0000256" key="1">
    <source>
        <dbReference type="SAM" id="MobiDB-lite"/>
    </source>
</evidence>
<sequence length="347" mass="38752">MSDSSGVGEQVTALSTSPDAPRTRPPTDKRHAHDLAAYILQQYEYATSGKGGRLTFYVTQKVWSSLEPVLLRDYKLSCDYFPRAQRLVVRMHSQKHENFILKLGSRITAQLGVIASESGPAGDFAKDIEAVGQATIRPKNPGYGTHDPDASYRHLGSPLPAVVIEVAYAQRGCTLRALAEDYIFGSLLKIRVVVGFDISYRKKRATFSVWRPVQNPDNKVWTVEATVANRVFRHDNGEPNDQEGLGLTLRLEDFADARTCQDFGAMGREIFVSCGELYQYLERAETTLDDVESTTSEQGSPLKMHHQAITPEEQLTESDEEAFVEDEERVSVRLERDDASYEGNSPD</sequence>
<feature type="region of interest" description="Disordered" evidence="1">
    <location>
        <begin position="1"/>
        <end position="31"/>
    </location>
</feature>
<name>A0A0D2DB55_9EURO</name>
<feature type="compositionally biased region" description="Basic and acidic residues" evidence="1">
    <location>
        <begin position="21"/>
        <end position="31"/>
    </location>
</feature>
<dbReference type="EMBL" id="KN847339">
    <property type="protein sequence ID" value="KIW39705.1"/>
    <property type="molecule type" value="Genomic_DNA"/>
</dbReference>
<evidence type="ECO:0000313" key="3">
    <source>
        <dbReference type="Proteomes" id="UP000053342"/>
    </source>
</evidence>
<dbReference type="GeneID" id="27360368"/>
<proteinExistence type="predicted"/>
<protein>
    <submittedName>
        <fullName evidence="2">Uncharacterized protein</fullName>
    </submittedName>
</protein>
<dbReference type="Proteomes" id="UP000053342">
    <property type="component" value="Unassembled WGS sequence"/>
</dbReference>
<reference evidence="2 3" key="1">
    <citation type="submission" date="2015-01" db="EMBL/GenBank/DDBJ databases">
        <title>The Genome Sequence of Exophiala oligosperma CBS72588.</title>
        <authorList>
            <consortium name="The Broad Institute Genomics Platform"/>
            <person name="Cuomo C."/>
            <person name="de Hoog S."/>
            <person name="Gorbushina A."/>
            <person name="Stielow B."/>
            <person name="Teixiera M."/>
            <person name="Abouelleil A."/>
            <person name="Chapman S.B."/>
            <person name="Priest M."/>
            <person name="Young S.K."/>
            <person name="Wortman J."/>
            <person name="Nusbaum C."/>
            <person name="Birren B."/>
        </authorList>
    </citation>
    <scope>NUCLEOTIDE SEQUENCE [LARGE SCALE GENOMIC DNA]</scope>
    <source>
        <strain evidence="2 3">CBS 72588</strain>
    </source>
</reference>
<feature type="compositionally biased region" description="Basic and acidic residues" evidence="1">
    <location>
        <begin position="329"/>
        <end position="339"/>
    </location>
</feature>
<accession>A0A0D2DB55</accession>
<dbReference type="AlphaFoldDB" id="A0A0D2DB55"/>
<feature type="region of interest" description="Disordered" evidence="1">
    <location>
        <begin position="289"/>
        <end position="347"/>
    </location>
</feature>
<dbReference type="VEuPathDB" id="FungiDB:PV06_08294"/>
<evidence type="ECO:0000313" key="2">
    <source>
        <dbReference type="EMBL" id="KIW39705.1"/>
    </source>
</evidence>
<dbReference type="HOGENOM" id="CLU_044860_2_0_1"/>
<dbReference type="OrthoDB" id="4363080at2759"/>
<gene>
    <name evidence="2" type="ORF">PV06_08294</name>
</gene>
<feature type="compositionally biased region" description="Polar residues" evidence="1">
    <location>
        <begin position="1"/>
        <end position="18"/>
    </location>
</feature>
<keyword evidence="3" id="KW-1185">Reference proteome</keyword>
<dbReference type="RefSeq" id="XP_016259921.1">
    <property type="nucleotide sequence ID" value="XM_016409613.1"/>
</dbReference>
<dbReference type="STRING" id="215243.A0A0D2DB55"/>
<organism evidence="2 3">
    <name type="scientific">Exophiala oligosperma</name>
    <dbReference type="NCBI Taxonomy" id="215243"/>
    <lineage>
        <taxon>Eukaryota</taxon>
        <taxon>Fungi</taxon>
        <taxon>Dikarya</taxon>
        <taxon>Ascomycota</taxon>
        <taxon>Pezizomycotina</taxon>
        <taxon>Eurotiomycetes</taxon>
        <taxon>Chaetothyriomycetidae</taxon>
        <taxon>Chaetothyriales</taxon>
        <taxon>Herpotrichiellaceae</taxon>
        <taxon>Exophiala</taxon>
    </lineage>
</organism>